<reference evidence="2 3" key="1">
    <citation type="submission" date="2018-06" db="EMBL/GenBank/DDBJ databases">
        <authorList>
            <consortium name="Pathogen Informatics"/>
            <person name="Doyle S."/>
        </authorList>
    </citation>
    <scope>NUCLEOTIDE SEQUENCE [LARGE SCALE GENOMIC DNA]</scope>
    <source>
        <strain evidence="2 3">NCTC12020</strain>
    </source>
</reference>
<dbReference type="OrthoDB" id="67353at2"/>
<organism evidence="2 3">
    <name type="scientific">Veillonella criceti</name>
    <dbReference type="NCBI Taxonomy" id="103891"/>
    <lineage>
        <taxon>Bacteria</taxon>
        <taxon>Bacillati</taxon>
        <taxon>Bacillota</taxon>
        <taxon>Negativicutes</taxon>
        <taxon>Veillonellales</taxon>
        <taxon>Veillonellaceae</taxon>
        <taxon>Veillonella</taxon>
    </lineage>
</organism>
<dbReference type="RefSeq" id="WP_115309595.1">
    <property type="nucleotide sequence ID" value="NZ_UHIO01000001.1"/>
</dbReference>
<sequence length="150" mass="17123">MNFELRDGHKYIDEVKKLFVDYVRSLGVAADIKEFEGLEEKYKGDREALYIAFVDGIPAGCVALRHVNYETAEMKRLYVRPEFRRTGLGMNIAHIIVEEAKEKGYKTLLLDSLPSMESAKELYKALGFKSTDRNVKKPVRTVVHLSLPLA</sequence>
<name>A0A380NIK6_9FIRM</name>
<dbReference type="CDD" id="cd04301">
    <property type="entry name" value="NAT_SF"/>
    <property type="match status" value="1"/>
</dbReference>
<evidence type="ECO:0000259" key="1">
    <source>
        <dbReference type="PROSITE" id="PS51186"/>
    </source>
</evidence>
<dbReference type="Proteomes" id="UP000255367">
    <property type="component" value="Unassembled WGS sequence"/>
</dbReference>
<evidence type="ECO:0000313" key="3">
    <source>
        <dbReference type="Proteomes" id="UP000255367"/>
    </source>
</evidence>
<dbReference type="EMBL" id="UHIO01000001">
    <property type="protein sequence ID" value="SUP40606.1"/>
    <property type="molecule type" value="Genomic_DNA"/>
</dbReference>
<evidence type="ECO:0000313" key="2">
    <source>
        <dbReference type="EMBL" id="SUP40606.1"/>
    </source>
</evidence>
<keyword evidence="3" id="KW-1185">Reference proteome</keyword>
<dbReference type="AlphaFoldDB" id="A0A380NIK6"/>
<dbReference type="PANTHER" id="PTHR43305">
    <property type="entry name" value="FAMILY N-ACETYLTRANSFERASE, PUTATIVE (AFU_ORTHOLOGUE AFUA_2G01380)-RELATED"/>
    <property type="match status" value="1"/>
</dbReference>
<dbReference type="InterPro" id="IPR000182">
    <property type="entry name" value="GNAT_dom"/>
</dbReference>
<dbReference type="Gene3D" id="3.40.630.30">
    <property type="match status" value="1"/>
</dbReference>
<dbReference type="GO" id="GO:0016747">
    <property type="term" value="F:acyltransferase activity, transferring groups other than amino-acyl groups"/>
    <property type="evidence" value="ECO:0007669"/>
    <property type="project" value="InterPro"/>
</dbReference>
<dbReference type="PANTHER" id="PTHR43305:SF1">
    <property type="entry name" value="FAMILY N-ACETYLTRANSFERASE, PUTATIVE (AFU_ORTHOLOGUE AFUA_2G01380)-RELATED"/>
    <property type="match status" value="1"/>
</dbReference>
<dbReference type="Pfam" id="PF00583">
    <property type="entry name" value="Acetyltransf_1"/>
    <property type="match status" value="1"/>
</dbReference>
<accession>A0A380NIK6</accession>
<dbReference type="InterPro" id="IPR016181">
    <property type="entry name" value="Acyl_CoA_acyltransferase"/>
</dbReference>
<keyword evidence="2" id="KW-0012">Acyltransferase</keyword>
<protein>
    <submittedName>
        <fullName evidence="2">Uncharacterized N-acetyltransferase YsnE</fullName>
        <ecNumber evidence="2">2.3.1.-</ecNumber>
    </submittedName>
</protein>
<dbReference type="PROSITE" id="PS51186">
    <property type="entry name" value="GNAT"/>
    <property type="match status" value="1"/>
</dbReference>
<feature type="domain" description="N-acetyltransferase" evidence="1">
    <location>
        <begin position="3"/>
        <end position="150"/>
    </location>
</feature>
<keyword evidence="2" id="KW-0808">Transferase</keyword>
<dbReference type="EC" id="2.3.1.-" evidence="2"/>
<gene>
    <name evidence="2" type="primary">ysnE</name>
    <name evidence="2" type="ORF">NCTC12020_00341</name>
</gene>
<proteinExistence type="predicted"/>
<dbReference type="InterPro" id="IPR052777">
    <property type="entry name" value="Acetyltransferase_Enz"/>
</dbReference>
<dbReference type="SUPFAM" id="SSF55729">
    <property type="entry name" value="Acyl-CoA N-acyltransferases (Nat)"/>
    <property type="match status" value="1"/>
</dbReference>